<dbReference type="EMBL" id="BARW01002693">
    <property type="protein sequence ID" value="GAI59454.1"/>
    <property type="molecule type" value="Genomic_DNA"/>
</dbReference>
<reference evidence="1" key="1">
    <citation type="journal article" date="2014" name="Front. Microbiol.">
        <title>High frequency of phylogenetically diverse reductive dehalogenase-homologous genes in deep subseafloor sedimentary metagenomes.</title>
        <authorList>
            <person name="Kawai M."/>
            <person name="Futagami T."/>
            <person name="Toyoda A."/>
            <person name="Takaki Y."/>
            <person name="Nishi S."/>
            <person name="Hori S."/>
            <person name="Arai W."/>
            <person name="Tsubouchi T."/>
            <person name="Morono Y."/>
            <person name="Uchiyama I."/>
            <person name="Ito T."/>
            <person name="Fujiyama A."/>
            <person name="Inagaki F."/>
            <person name="Takami H."/>
        </authorList>
    </citation>
    <scope>NUCLEOTIDE SEQUENCE</scope>
    <source>
        <strain evidence="1">Expedition CK06-06</strain>
    </source>
</reference>
<organism evidence="1">
    <name type="scientific">marine sediment metagenome</name>
    <dbReference type="NCBI Taxonomy" id="412755"/>
    <lineage>
        <taxon>unclassified sequences</taxon>
        <taxon>metagenomes</taxon>
        <taxon>ecological metagenomes</taxon>
    </lineage>
</organism>
<comment type="caution">
    <text evidence="1">The sequence shown here is derived from an EMBL/GenBank/DDBJ whole genome shotgun (WGS) entry which is preliminary data.</text>
</comment>
<dbReference type="AlphaFoldDB" id="X1RVH2"/>
<proteinExistence type="predicted"/>
<name>X1RVH2_9ZZZZ</name>
<accession>X1RVH2</accession>
<gene>
    <name evidence="1" type="ORF">S12H4_07340</name>
</gene>
<evidence type="ECO:0008006" key="2">
    <source>
        <dbReference type="Google" id="ProtNLM"/>
    </source>
</evidence>
<sequence length="156" mass="17523">MENYVQPPTSSPRPIGLLATIAKGTNTEIVEIVAPSSAVAGDLVTVEVRLKNTFWDWLWLAVTGELFYYNGSGFSFSPEYAAVDPGETYSFTYSFIMPSNDVWIDVWSWYSDGTKWIYDDYRLAFIALTTPGTISRMELEYDEDRATIPAYGILPG</sequence>
<protein>
    <recommendedName>
        <fullName evidence="2">Next to BRCA1 central domain-containing protein</fullName>
    </recommendedName>
</protein>
<evidence type="ECO:0000313" key="1">
    <source>
        <dbReference type="EMBL" id="GAI59454.1"/>
    </source>
</evidence>